<protein>
    <recommendedName>
        <fullName evidence="1">Probable zinc-binding domain-containing protein</fullName>
    </recommendedName>
</protein>
<proteinExistence type="predicted"/>
<dbReference type="AlphaFoldDB" id="A0A841FS26"/>
<evidence type="ECO:0000313" key="3">
    <source>
        <dbReference type="Proteomes" id="UP000548476"/>
    </source>
</evidence>
<sequence>MESCLEAGANDELSPIGEEARGPLWWRGNNEVTDADPLLPGQIRGDRQAQPRGNWFPLHRYADDPRTCRQCGTSFVFTAVEQQHWYEVWKILELAHPSRCARCRRERRAADALGATLGSAFAAVDKDPADAWAHLNLAQATLALRADRAEGDAARAIHAARRALELEATLAAAVDEVITRLRATL</sequence>
<comment type="caution">
    <text evidence="2">The sequence shown here is derived from an EMBL/GenBank/DDBJ whole genome shotgun (WGS) entry which is preliminary data.</text>
</comment>
<dbReference type="Proteomes" id="UP000548476">
    <property type="component" value="Unassembled WGS sequence"/>
</dbReference>
<dbReference type="InterPro" id="IPR025306">
    <property type="entry name" value="Zn-bnd_dom_prob"/>
</dbReference>
<gene>
    <name evidence="2" type="ORF">HNR73_006490</name>
</gene>
<dbReference type="EMBL" id="JACHGT010000017">
    <property type="protein sequence ID" value="MBB6038604.1"/>
    <property type="molecule type" value="Genomic_DNA"/>
</dbReference>
<dbReference type="RefSeq" id="WP_184791389.1">
    <property type="nucleotide sequence ID" value="NZ_BONT01000069.1"/>
</dbReference>
<organism evidence="2 3">
    <name type="scientific">Phytomonospora endophytica</name>
    <dbReference type="NCBI Taxonomy" id="714109"/>
    <lineage>
        <taxon>Bacteria</taxon>
        <taxon>Bacillati</taxon>
        <taxon>Actinomycetota</taxon>
        <taxon>Actinomycetes</taxon>
        <taxon>Micromonosporales</taxon>
        <taxon>Micromonosporaceae</taxon>
        <taxon>Phytomonospora</taxon>
    </lineage>
</organism>
<keyword evidence="3" id="KW-1185">Reference proteome</keyword>
<name>A0A841FS26_9ACTN</name>
<feature type="domain" description="Probable zinc-binding" evidence="1">
    <location>
        <begin position="63"/>
        <end position="110"/>
    </location>
</feature>
<reference evidence="2 3" key="1">
    <citation type="submission" date="2020-08" db="EMBL/GenBank/DDBJ databases">
        <title>Genomic Encyclopedia of Type Strains, Phase IV (KMG-IV): sequencing the most valuable type-strain genomes for metagenomic binning, comparative biology and taxonomic classification.</title>
        <authorList>
            <person name="Goeker M."/>
        </authorList>
    </citation>
    <scope>NUCLEOTIDE SEQUENCE [LARGE SCALE GENOMIC DNA]</scope>
    <source>
        <strain evidence="2 3">YIM 65646</strain>
    </source>
</reference>
<evidence type="ECO:0000259" key="1">
    <source>
        <dbReference type="Pfam" id="PF13451"/>
    </source>
</evidence>
<accession>A0A841FS26</accession>
<evidence type="ECO:0000313" key="2">
    <source>
        <dbReference type="EMBL" id="MBB6038604.1"/>
    </source>
</evidence>
<dbReference type="Pfam" id="PF13451">
    <property type="entry name" value="zf_Tbcl"/>
    <property type="match status" value="1"/>
</dbReference>